<protein>
    <recommendedName>
        <fullName evidence="9">Peptidase S54 rhomboid domain-containing protein</fullName>
    </recommendedName>
</protein>
<organism evidence="10 11">
    <name type="scientific">Rhipicephalus microplus</name>
    <name type="common">Cattle tick</name>
    <name type="synonym">Boophilus microplus</name>
    <dbReference type="NCBI Taxonomy" id="6941"/>
    <lineage>
        <taxon>Eukaryota</taxon>
        <taxon>Metazoa</taxon>
        <taxon>Ecdysozoa</taxon>
        <taxon>Arthropoda</taxon>
        <taxon>Chelicerata</taxon>
        <taxon>Arachnida</taxon>
        <taxon>Acari</taxon>
        <taxon>Parasitiformes</taxon>
        <taxon>Ixodida</taxon>
        <taxon>Ixodoidea</taxon>
        <taxon>Ixodidae</taxon>
        <taxon>Rhipicephalinae</taxon>
        <taxon>Rhipicephalus</taxon>
        <taxon>Boophilus</taxon>
    </lineage>
</organism>
<evidence type="ECO:0000256" key="2">
    <source>
        <dbReference type="ARBA" id="ARBA00009045"/>
    </source>
</evidence>
<keyword evidence="11" id="KW-1185">Reference proteome</keyword>
<evidence type="ECO:0000256" key="5">
    <source>
        <dbReference type="ARBA" id="ARBA00022801"/>
    </source>
</evidence>
<dbReference type="Proteomes" id="UP000821866">
    <property type="component" value="Chromosome 6"/>
</dbReference>
<dbReference type="OrthoDB" id="10257275at2759"/>
<name>A0A9J6DNS7_RHIMP</name>
<feature type="transmembrane region" description="Helical" evidence="8">
    <location>
        <begin position="96"/>
        <end position="116"/>
    </location>
</feature>
<evidence type="ECO:0000256" key="1">
    <source>
        <dbReference type="ARBA" id="ARBA00004141"/>
    </source>
</evidence>
<dbReference type="InterPro" id="IPR022764">
    <property type="entry name" value="Peptidase_S54_rhomboid_dom"/>
</dbReference>
<dbReference type="Gene3D" id="1.20.1540.10">
    <property type="entry name" value="Rhomboid-like"/>
    <property type="match status" value="1"/>
</dbReference>
<dbReference type="OMA" id="HHENPWH"/>
<reference evidence="10" key="1">
    <citation type="journal article" date="2020" name="Cell">
        <title>Large-Scale Comparative Analyses of Tick Genomes Elucidate Their Genetic Diversity and Vector Capacities.</title>
        <authorList>
            <consortium name="Tick Genome and Microbiome Consortium (TIGMIC)"/>
            <person name="Jia N."/>
            <person name="Wang J."/>
            <person name="Shi W."/>
            <person name="Du L."/>
            <person name="Sun Y."/>
            <person name="Zhan W."/>
            <person name="Jiang J.F."/>
            <person name="Wang Q."/>
            <person name="Zhang B."/>
            <person name="Ji P."/>
            <person name="Bell-Sakyi L."/>
            <person name="Cui X.M."/>
            <person name="Yuan T.T."/>
            <person name="Jiang B.G."/>
            <person name="Yang W.F."/>
            <person name="Lam T.T."/>
            <person name="Chang Q.C."/>
            <person name="Ding S.J."/>
            <person name="Wang X.J."/>
            <person name="Zhu J.G."/>
            <person name="Ruan X.D."/>
            <person name="Zhao L."/>
            <person name="Wei J.T."/>
            <person name="Ye R.Z."/>
            <person name="Que T.C."/>
            <person name="Du C.H."/>
            <person name="Zhou Y.H."/>
            <person name="Cheng J.X."/>
            <person name="Dai P.F."/>
            <person name="Guo W.B."/>
            <person name="Han X.H."/>
            <person name="Huang E.J."/>
            <person name="Li L.F."/>
            <person name="Wei W."/>
            <person name="Gao Y.C."/>
            <person name="Liu J.Z."/>
            <person name="Shao H.Z."/>
            <person name="Wang X."/>
            <person name="Wang C.C."/>
            <person name="Yang T.C."/>
            <person name="Huo Q.B."/>
            <person name="Li W."/>
            <person name="Chen H.Y."/>
            <person name="Chen S.E."/>
            <person name="Zhou L.G."/>
            <person name="Ni X.B."/>
            <person name="Tian J.H."/>
            <person name="Sheng Y."/>
            <person name="Liu T."/>
            <person name="Pan Y.S."/>
            <person name="Xia L.Y."/>
            <person name="Li J."/>
            <person name="Zhao F."/>
            <person name="Cao W.C."/>
        </authorList>
    </citation>
    <scope>NUCLEOTIDE SEQUENCE</scope>
    <source>
        <strain evidence="10">Rmic-2018</strain>
    </source>
</reference>
<keyword evidence="5" id="KW-0378">Hydrolase</keyword>
<keyword evidence="3" id="KW-0645">Protease</keyword>
<feature type="domain" description="Peptidase S54 rhomboid" evidence="9">
    <location>
        <begin position="27"/>
        <end position="134"/>
    </location>
</feature>
<keyword evidence="7 8" id="KW-0472">Membrane</keyword>
<gene>
    <name evidence="10" type="ORF">HPB51_015153</name>
</gene>
<evidence type="ECO:0000313" key="11">
    <source>
        <dbReference type="Proteomes" id="UP000821866"/>
    </source>
</evidence>
<evidence type="ECO:0000256" key="7">
    <source>
        <dbReference type="ARBA" id="ARBA00023136"/>
    </source>
</evidence>
<evidence type="ECO:0000256" key="3">
    <source>
        <dbReference type="ARBA" id="ARBA00022670"/>
    </source>
</evidence>
<keyword evidence="6 8" id="KW-1133">Transmembrane helix</keyword>
<evidence type="ECO:0000256" key="6">
    <source>
        <dbReference type="ARBA" id="ARBA00022989"/>
    </source>
</evidence>
<dbReference type="GO" id="GO:0004252">
    <property type="term" value="F:serine-type endopeptidase activity"/>
    <property type="evidence" value="ECO:0007669"/>
    <property type="project" value="InterPro"/>
</dbReference>
<keyword evidence="4 8" id="KW-0812">Transmembrane</keyword>
<dbReference type="SUPFAM" id="SSF144091">
    <property type="entry name" value="Rhomboid-like"/>
    <property type="match status" value="1"/>
</dbReference>
<reference evidence="10" key="2">
    <citation type="submission" date="2021-09" db="EMBL/GenBank/DDBJ databases">
        <authorList>
            <person name="Jia N."/>
            <person name="Wang J."/>
            <person name="Shi W."/>
            <person name="Du L."/>
            <person name="Sun Y."/>
            <person name="Zhan W."/>
            <person name="Jiang J."/>
            <person name="Wang Q."/>
            <person name="Zhang B."/>
            <person name="Ji P."/>
            <person name="Sakyi L.B."/>
            <person name="Cui X."/>
            <person name="Yuan T."/>
            <person name="Jiang B."/>
            <person name="Yang W."/>
            <person name="Lam T.T.-Y."/>
            <person name="Chang Q."/>
            <person name="Ding S."/>
            <person name="Wang X."/>
            <person name="Zhu J."/>
            <person name="Ruan X."/>
            <person name="Zhao L."/>
            <person name="Wei J."/>
            <person name="Que T."/>
            <person name="Du C."/>
            <person name="Cheng J."/>
            <person name="Dai P."/>
            <person name="Han X."/>
            <person name="Huang E."/>
            <person name="Gao Y."/>
            <person name="Liu J."/>
            <person name="Shao H."/>
            <person name="Ye R."/>
            <person name="Li L."/>
            <person name="Wei W."/>
            <person name="Wang X."/>
            <person name="Wang C."/>
            <person name="Huo Q."/>
            <person name="Li W."/>
            <person name="Guo W."/>
            <person name="Chen H."/>
            <person name="Chen S."/>
            <person name="Zhou L."/>
            <person name="Zhou L."/>
            <person name="Ni X."/>
            <person name="Tian J."/>
            <person name="Zhou Y."/>
            <person name="Sheng Y."/>
            <person name="Liu T."/>
            <person name="Pan Y."/>
            <person name="Xia L."/>
            <person name="Li J."/>
            <person name="Zhao F."/>
            <person name="Cao W."/>
        </authorList>
    </citation>
    <scope>NUCLEOTIDE SEQUENCE</scope>
    <source>
        <strain evidence="10">Rmic-2018</strain>
        <tissue evidence="10">Larvae</tissue>
    </source>
</reference>
<dbReference type="Pfam" id="PF01694">
    <property type="entry name" value="Rhomboid"/>
    <property type="match status" value="1"/>
</dbReference>
<dbReference type="GO" id="GO:0016020">
    <property type="term" value="C:membrane"/>
    <property type="evidence" value="ECO:0007669"/>
    <property type="project" value="UniProtKB-SubCell"/>
</dbReference>
<evidence type="ECO:0000256" key="4">
    <source>
        <dbReference type="ARBA" id="ARBA00022692"/>
    </source>
</evidence>
<evidence type="ECO:0000256" key="8">
    <source>
        <dbReference type="SAM" id="Phobius"/>
    </source>
</evidence>
<proteinExistence type="inferred from homology"/>
<dbReference type="GO" id="GO:0006508">
    <property type="term" value="P:proteolysis"/>
    <property type="evidence" value="ECO:0007669"/>
    <property type="project" value="UniProtKB-KW"/>
</dbReference>
<dbReference type="InterPro" id="IPR035952">
    <property type="entry name" value="Rhomboid-like_sf"/>
</dbReference>
<dbReference type="EMBL" id="JABSTU010000008">
    <property type="protein sequence ID" value="KAH8023657.1"/>
    <property type="molecule type" value="Genomic_DNA"/>
</dbReference>
<comment type="caution">
    <text evidence="10">The sequence shown here is derived from an EMBL/GenBank/DDBJ whole genome shotgun (WGS) entry which is preliminary data.</text>
</comment>
<comment type="similarity">
    <text evidence="2">Belongs to the peptidase S54 family.</text>
</comment>
<sequence length="141" mass="15985">MYLRLFSLPWLKPEQVCISVTDVLFMGEWPRIFYGAIEHGNSLHLYYNVVSFIWKGINLEEKMHTVPFFCVVCLLTALTGVFKVGLNYFLGTHVDAIFYKCCIIGFSGAIFAIKLLDNVKYPAQSRNIFGITVTLPSGYAV</sequence>
<dbReference type="PANTHER" id="PTHR43066:SF1">
    <property type="entry name" value="RHOMBOID PROTEIN 2"/>
    <property type="match status" value="1"/>
</dbReference>
<feature type="transmembrane region" description="Helical" evidence="8">
    <location>
        <begin position="66"/>
        <end position="90"/>
    </location>
</feature>
<comment type="subcellular location">
    <subcellularLocation>
        <location evidence="1">Membrane</location>
        <topology evidence="1">Multi-pass membrane protein</topology>
    </subcellularLocation>
</comment>
<dbReference type="VEuPathDB" id="VectorBase:LOC119172784"/>
<dbReference type="AlphaFoldDB" id="A0A9J6DNS7"/>
<dbReference type="PANTHER" id="PTHR43066">
    <property type="entry name" value="RHOMBOID-RELATED PROTEIN"/>
    <property type="match status" value="1"/>
</dbReference>
<evidence type="ECO:0000259" key="9">
    <source>
        <dbReference type="Pfam" id="PF01694"/>
    </source>
</evidence>
<accession>A0A9J6DNS7</accession>
<evidence type="ECO:0000313" key="10">
    <source>
        <dbReference type="EMBL" id="KAH8023657.1"/>
    </source>
</evidence>